<evidence type="ECO:0000256" key="5">
    <source>
        <dbReference type="PROSITE-ProRule" id="PRU01016"/>
    </source>
</evidence>
<evidence type="ECO:0000256" key="2">
    <source>
        <dbReference type="ARBA" id="ARBA00022603"/>
    </source>
</evidence>
<keyword evidence="6" id="KW-1185">Reference proteome</keyword>
<dbReference type="EC" id="2.1.1.37" evidence="1"/>
<name>A0A8B8FVX1_9HEMI</name>
<gene>
    <name evidence="7" type="primary">LOC112686429</name>
</gene>
<dbReference type="GO" id="GO:0005634">
    <property type="term" value="C:nucleus"/>
    <property type="evidence" value="ECO:0007669"/>
    <property type="project" value="TreeGrafter"/>
</dbReference>
<protein>
    <recommendedName>
        <fullName evidence="1">DNA (cytosine-5-)-methyltransferase</fullName>
        <ecNumber evidence="1">2.1.1.37</ecNumber>
    </recommendedName>
</protein>
<dbReference type="RefSeq" id="XP_025414511.1">
    <property type="nucleotide sequence ID" value="XM_025558726.1"/>
</dbReference>
<proteinExistence type="inferred from homology"/>
<feature type="active site" evidence="5">
    <location>
        <position position="136"/>
    </location>
</feature>
<dbReference type="GO" id="GO:0003886">
    <property type="term" value="F:DNA (cytosine-5-)-methyltransferase activity"/>
    <property type="evidence" value="ECO:0007669"/>
    <property type="project" value="UniProtKB-EC"/>
</dbReference>
<keyword evidence="3 5" id="KW-0808">Transferase</keyword>
<dbReference type="PANTHER" id="PTHR23068:SF25">
    <property type="entry name" value="DNA (CYTOSINE-5)-METHYLTRANSFERASE DRM2"/>
    <property type="match status" value="1"/>
</dbReference>
<dbReference type="Gene3D" id="3.40.50.150">
    <property type="entry name" value="Vaccinia Virus protein VP39"/>
    <property type="match status" value="2"/>
</dbReference>
<evidence type="ECO:0000256" key="4">
    <source>
        <dbReference type="ARBA" id="ARBA00022691"/>
    </source>
</evidence>
<dbReference type="InterPro" id="IPR029063">
    <property type="entry name" value="SAM-dependent_MTases_sf"/>
</dbReference>
<dbReference type="GeneID" id="112686429"/>
<dbReference type="PANTHER" id="PTHR23068">
    <property type="entry name" value="DNA CYTOSINE-5- -METHYLTRANSFERASE 3-RELATED"/>
    <property type="match status" value="1"/>
</dbReference>
<accession>A0A8B8FVX1</accession>
<keyword evidence="4 5" id="KW-0949">S-adenosyl-L-methionine</keyword>
<sequence length="352" mass="39490">MVDRTGGIGGGMDCETSNLVGQSSEISDSGCSSSSSIFNELEFAMSTSITKPAATSLPRLRVLSLFDGIGTGMYALSELKFDIEVFYASEIDEDAIKLTKHHFGDRITHLGSVTEINEDVLDKIGPINFLIGGSPCSDLSCVNPLRKGLYDPTGTGILFFDYYNIWNYLKIKSNKEKTPFYWIFENVSGMEIKNKNIISKFLNSEPYVIDSLHLSPQRRKRFFWNNLPGIDNLVDKLLHETRKKEPVLDDYLTKNLGRTANVDKIGTITTKRNCLNDGSSKDPVSQDGIKTKLYITELELIFGFTSHYTDVCDFNISKRQKLLGKAWSVPVVKNIFLLLRDIFAMKDDGIVQ</sequence>
<keyword evidence="2 5" id="KW-0489">Methyltransferase</keyword>
<dbReference type="InterPro" id="IPR001525">
    <property type="entry name" value="C5_MeTfrase"/>
</dbReference>
<evidence type="ECO:0000256" key="1">
    <source>
        <dbReference type="ARBA" id="ARBA00011975"/>
    </source>
</evidence>
<dbReference type="PROSITE" id="PS00094">
    <property type="entry name" value="C5_MTASE_1"/>
    <property type="match status" value="1"/>
</dbReference>
<dbReference type="PROSITE" id="PS51679">
    <property type="entry name" value="SAM_MT_C5"/>
    <property type="match status" value="1"/>
</dbReference>
<evidence type="ECO:0000313" key="7">
    <source>
        <dbReference type="RefSeq" id="XP_025414511.1"/>
    </source>
</evidence>
<dbReference type="SUPFAM" id="SSF53335">
    <property type="entry name" value="S-adenosyl-L-methionine-dependent methyltransferases"/>
    <property type="match status" value="1"/>
</dbReference>
<evidence type="ECO:0000256" key="3">
    <source>
        <dbReference type="ARBA" id="ARBA00022679"/>
    </source>
</evidence>
<organism evidence="6 7">
    <name type="scientific">Sipha flava</name>
    <name type="common">yellow sugarcane aphid</name>
    <dbReference type="NCBI Taxonomy" id="143950"/>
    <lineage>
        <taxon>Eukaryota</taxon>
        <taxon>Metazoa</taxon>
        <taxon>Ecdysozoa</taxon>
        <taxon>Arthropoda</taxon>
        <taxon>Hexapoda</taxon>
        <taxon>Insecta</taxon>
        <taxon>Pterygota</taxon>
        <taxon>Neoptera</taxon>
        <taxon>Paraneoptera</taxon>
        <taxon>Hemiptera</taxon>
        <taxon>Sternorrhyncha</taxon>
        <taxon>Aphidomorpha</taxon>
        <taxon>Aphidoidea</taxon>
        <taxon>Aphididae</taxon>
        <taxon>Sipha</taxon>
    </lineage>
</organism>
<dbReference type="InterPro" id="IPR050390">
    <property type="entry name" value="C5-Methyltransferase"/>
</dbReference>
<dbReference type="AlphaFoldDB" id="A0A8B8FVX1"/>
<dbReference type="GO" id="GO:0032259">
    <property type="term" value="P:methylation"/>
    <property type="evidence" value="ECO:0007669"/>
    <property type="project" value="UniProtKB-KW"/>
</dbReference>
<comment type="similarity">
    <text evidence="5">Belongs to the class I-like SAM-binding methyltransferase superfamily. C5-methyltransferase family.</text>
</comment>
<reference evidence="7" key="1">
    <citation type="submission" date="2025-08" db="UniProtKB">
        <authorList>
            <consortium name="RefSeq"/>
        </authorList>
    </citation>
    <scope>IDENTIFICATION</scope>
    <source>
        <tissue evidence="7">Whole body</tissue>
    </source>
</reference>
<dbReference type="OrthoDB" id="641149at2759"/>
<dbReference type="Proteomes" id="UP000694846">
    <property type="component" value="Unplaced"/>
</dbReference>
<dbReference type="Pfam" id="PF00145">
    <property type="entry name" value="DNA_methylase"/>
    <property type="match status" value="1"/>
</dbReference>
<dbReference type="InterPro" id="IPR018117">
    <property type="entry name" value="C5_DNA_meth_AS"/>
</dbReference>
<evidence type="ECO:0000313" key="6">
    <source>
        <dbReference type="Proteomes" id="UP000694846"/>
    </source>
</evidence>